<dbReference type="SUPFAM" id="SSF53383">
    <property type="entry name" value="PLP-dependent transferases"/>
    <property type="match status" value="1"/>
</dbReference>
<feature type="domain" description="Aminotransferase class I/classII large" evidence="6">
    <location>
        <begin position="38"/>
        <end position="385"/>
    </location>
</feature>
<dbReference type="Pfam" id="PF00155">
    <property type="entry name" value="Aminotran_1_2"/>
    <property type="match status" value="1"/>
</dbReference>
<dbReference type="GO" id="GO:0016212">
    <property type="term" value="F:kynurenine-oxoglutarate transaminase activity"/>
    <property type="evidence" value="ECO:0007669"/>
    <property type="project" value="TreeGrafter"/>
</dbReference>
<evidence type="ECO:0000256" key="5">
    <source>
        <dbReference type="ARBA" id="ARBA00022898"/>
    </source>
</evidence>
<dbReference type="PANTHER" id="PTHR43807">
    <property type="entry name" value="FI04487P"/>
    <property type="match status" value="1"/>
</dbReference>
<evidence type="ECO:0000256" key="4">
    <source>
        <dbReference type="ARBA" id="ARBA00022679"/>
    </source>
</evidence>
<evidence type="ECO:0000259" key="6">
    <source>
        <dbReference type="Pfam" id="PF00155"/>
    </source>
</evidence>
<keyword evidence="3 7" id="KW-0032">Aminotransferase</keyword>
<dbReference type="AlphaFoldDB" id="A0A380C758"/>
<dbReference type="FunFam" id="3.40.640.10:FF:000033">
    <property type="entry name" value="Aspartate aminotransferase"/>
    <property type="match status" value="1"/>
</dbReference>
<evidence type="ECO:0000313" key="8">
    <source>
        <dbReference type="Proteomes" id="UP000254893"/>
    </source>
</evidence>
<proteinExistence type="inferred from homology"/>
<dbReference type="InterPro" id="IPR015424">
    <property type="entry name" value="PyrdxlP-dep_Trfase"/>
</dbReference>
<dbReference type="CDD" id="cd00609">
    <property type="entry name" value="AAT_like"/>
    <property type="match status" value="1"/>
</dbReference>
<dbReference type="GO" id="GO:0005737">
    <property type="term" value="C:cytoplasm"/>
    <property type="evidence" value="ECO:0007669"/>
    <property type="project" value="TreeGrafter"/>
</dbReference>
<dbReference type="Gene3D" id="3.90.1150.10">
    <property type="entry name" value="Aspartate Aminotransferase, domain 1"/>
    <property type="match status" value="1"/>
</dbReference>
<accession>A0A380C758</accession>
<evidence type="ECO:0000256" key="3">
    <source>
        <dbReference type="ARBA" id="ARBA00022576"/>
    </source>
</evidence>
<comment type="cofactor">
    <cofactor evidence="1">
        <name>pyridoxal 5'-phosphate</name>
        <dbReference type="ChEBI" id="CHEBI:597326"/>
    </cofactor>
</comment>
<dbReference type="Gene3D" id="3.40.640.10">
    <property type="entry name" value="Type I PLP-dependent aspartate aminotransferase-like (Major domain)"/>
    <property type="match status" value="1"/>
</dbReference>
<sequence length="391" mass="43871">MDIYQSFHMSIDISSKLPNVGTTIFTRMSALAQQYGALNLSQGFPDYAPDPQLLALVEQAMQSGHHQYALMTGVPLLRERIASKVEQLYQVTVDPAEEITVTAGGTQAIFTAIASAISPGDEVIIFEPAYDCYKPTIELFGGKVRAVRLFAPDFQIDWQYVKELVTDKTKMIIINNPNNPTGRVLQTADLTALCHIVEGTDVLIISDEVYEHLVYDGGAIHSLLEYEQLRRRSFIIASFGKLLHTTGWKVGYCIAPAGMTKEFRKVHQFNVFSVNTPMQYAIAKYLEDPQTYLSLPSFFQQKRDFLTEGLKDTGFDVIPSQGTYFLNVCYSRISELPEEEFAVQLTKDNGIAMIPVSAFYSAQVNQQVLRICFAKKTETLSKALDLLRNIR</sequence>
<dbReference type="NCBIfam" id="NF006569">
    <property type="entry name" value="PRK09082.1"/>
    <property type="match status" value="1"/>
</dbReference>
<reference evidence="7 8" key="1">
    <citation type="submission" date="2018-06" db="EMBL/GenBank/DDBJ databases">
        <authorList>
            <consortium name="Pathogen Informatics"/>
            <person name="Doyle S."/>
        </authorList>
    </citation>
    <scope>NUCLEOTIDE SEQUENCE [LARGE SCALE GENOMIC DNA]</scope>
    <source>
        <strain evidence="7 8">NCTC11388</strain>
    </source>
</reference>
<organism evidence="7 8">
    <name type="scientific">Sphingobacterium spiritivorum</name>
    <name type="common">Flavobacterium spiritivorum</name>
    <dbReference type="NCBI Taxonomy" id="258"/>
    <lineage>
        <taxon>Bacteria</taxon>
        <taxon>Pseudomonadati</taxon>
        <taxon>Bacteroidota</taxon>
        <taxon>Sphingobacteriia</taxon>
        <taxon>Sphingobacteriales</taxon>
        <taxon>Sphingobacteriaceae</taxon>
        <taxon>Sphingobacterium</taxon>
    </lineage>
</organism>
<dbReference type="InterPro" id="IPR015421">
    <property type="entry name" value="PyrdxlP-dep_Trfase_major"/>
</dbReference>
<dbReference type="InterPro" id="IPR015422">
    <property type="entry name" value="PyrdxlP-dep_Trfase_small"/>
</dbReference>
<evidence type="ECO:0000256" key="1">
    <source>
        <dbReference type="ARBA" id="ARBA00001933"/>
    </source>
</evidence>
<keyword evidence="4 7" id="KW-0808">Transferase</keyword>
<keyword evidence="5" id="KW-0663">Pyridoxal phosphate</keyword>
<evidence type="ECO:0000256" key="2">
    <source>
        <dbReference type="ARBA" id="ARBA00007441"/>
    </source>
</evidence>
<dbReference type="GO" id="GO:0030170">
    <property type="term" value="F:pyridoxal phosphate binding"/>
    <property type="evidence" value="ECO:0007669"/>
    <property type="project" value="InterPro"/>
</dbReference>
<comment type="similarity">
    <text evidence="2">Belongs to the class-I pyridoxal-phosphate-dependent aminotransferase family.</text>
</comment>
<dbReference type="Proteomes" id="UP000254893">
    <property type="component" value="Unassembled WGS sequence"/>
</dbReference>
<dbReference type="GO" id="GO:0010326">
    <property type="term" value="F:methionine-oxo-acid transaminase activity"/>
    <property type="evidence" value="ECO:0007669"/>
    <property type="project" value="UniProtKB-EC"/>
</dbReference>
<dbReference type="PANTHER" id="PTHR43807:SF20">
    <property type="entry name" value="FI04487P"/>
    <property type="match status" value="1"/>
</dbReference>
<name>A0A380C758_SPHSI</name>
<gene>
    <name evidence="7" type="primary">ybdL</name>
    <name evidence="7" type="ORF">NCTC11388_02370</name>
</gene>
<dbReference type="EC" id="2.6.1.88" evidence="7"/>
<dbReference type="InterPro" id="IPR004839">
    <property type="entry name" value="Aminotransferase_I/II_large"/>
</dbReference>
<dbReference type="EMBL" id="UGYW01000002">
    <property type="protein sequence ID" value="SUJ14211.1"/>
    <property type="molecule type" value="Genomic_DNA"/>
</dbReference>
<protein>
    <submittedName>
        <fullName evidence="7">Methionine aminotransferase</fullName>
        <ecNumber evidence="7">2.6.1.88</ecNumber>
    </submittedName>
</protein>
<dbReference type="InterPro" id="IPR051326">
    <property type="entry name" value="Kynurenine-oxoglutarate_AT"/>
</dbReference>
<evidence type="ECO:0000313" key="7">
    <source>
        <dbReference type="EMBL" id="SUJ14211.1"/>
    </source>
</evidence>